<evidence type="ECO:0000313" key="3">
    <source>
        <dbReference type="Proteomes" id="UP001501447"/>
    </source>
</evidence>
<feature type="region of interest" description="Disordered" evidence="1">
    <location>
        <begin position="114"/>
        <end position="134"/>
    </location>
</feature>
<sequence length="134" mass="13532">MLTELAVHRVELLLNAGSLAAEQSGGTERHAVLVHGAGAMPPLPGDEGLSSPESAQEPLSGNAEMRMSSDRRPRGPTAAVQASGRTPAAPSAPMDIPRPRGGVLAVSDRTARSFAVLPAGGGGETPARTGATYS</sequence>
<protein>
    <submittedName>
        <fullName evidence="2">Uncharacterized protein</fullName>
    </submittedName>
</protein>
<organism evidence="2 3">
    <name type="scientific">Streptomyces axinellae</name>
    <dbReference type="NCBI Taxonomy" id="552788"/>
    <lineage>
        <taxon>Bacteria</taxon>
        <taxon>Bacillati</taxon>
        <taxon>Actinomycetota</taxon>
        <taxon>Actinomycetes</taxon>
        <taxon>Kitasatosporales</taxon>
        <taxon>Streptomycetaceae</taxon>
        <taxon>Streptomyces</taxon>
    </lineage>
</organism>
<dbReference type="EMBL" id="BAAARJ010000010">
    <property type="protein sequence ID" value="GAA2617166.1"/>
    <property type="molecule type" value="Genomic_DNA"/>
</dbReference>
<reference evidence="2 3" key="1">
    <citation type="journal article" date="2019" name="Int. J. Syst. Evol. Microbiol.">
        <title>The Global Catalogue of Microorganisms (GCM) 10K type strain sequencing project: providing services to taxonomists for standard genome sequencing and annotation.</title>
        <authorList>
            <consortium name="The Broad Institute Genomics Platform"/>
            <consortium name="The Broad Institute Genome Sequencing Center for Infectious Disease"/>
            <person name="Wu L."/>
            <person name="Ma J."/>
        </authorList>
    </citation>
    <scope>NUCLEOTIDE SEQUENCE [LARGE SCALE GENOMIC DNA]</scope>
    <source>
        <strain evidence="2 3">JCM 16373</strain>
    </source>
</reference>
<accession>A0ABN3Q8I3</accession>
<evidence type="ECO:0000256" key="1">
    <source>
        <dbReference type="SAM" id="MobiDB-lite"/>
    </source>
</evidence>
<dbReference type="Proteomes" id="UP001501447">
    <property type="component" value="Unassembled WGS sequence"/>
</dbReference>
<feature type="region of interest" description="Disordered" evidence="1">
    <location>
        <begin position="21"/>
        <end position="102"/>
    </location>
</feature>
<keyword evidence="3" id="KW-1185">Reference proteome</keyword>
<evidence type="ECO:0000313" key="2">
    <source>
        <dbReference type="EMBL" id="GAA2617166.1"/>
    </source>
</evidence>
<proteinExistence type="predicted"/>
<gene>
    <name evidence="2" type="ORF">GCM10009863_33670</name>
</gene>
<comment type="caution">
    <text evidence="2">The sequence shown here is derived from an EMBL/GenBank/DDBJ whole genome shotgun (WGS) entry which is preliminary data.</text>
</comment>
<name>A0ABN3Q8I3_9ACTN</name>